<dbReference type="Pfam" id="PF24626">
    <property type="entry name" value="SH3_Tf2-1"/>
    <property type="match status" value="1"/>
</dbReference>
<sequence>MSFFRSVGLSLVKARLLGTDLVCYALKKVKVIHERLCIAQSKQKSYADLKVQDVAYMESEKVLPRVSSMNKFSPRVIGPFKILETVKEVAYRLGLPPSLYFHVSKPLGRICDTEQLVFSKRGSHLQIRFVWRLVRKEKPWLIADFVEEGDESKSSKDDVVRFYLSDMILTSVPTDRREKRGCKVLLLGSWEPSSFCIDAEISSRTRRRRRESTATLGYQSTSRVTTSRHSSSSLISSSPVNFTTFGYRRRFPARFDSGQTKCRRRCCPVPVFRARFNVNFKDWIREEKNPISVEEDLKYLEELDLDMENNGSTTSIV</sequence>
<dbReference type="eggNOG" id="KOG0017">
    <property type="taxonomic scope" value="Eukaryota"/>
</dbReference>
<proteinExistence type="predicted"/>
<dbReference type="InterPro" id="IPR056924">
    <property type="entry name" value="SH3_Tf2-1"/>
</dbReference>
<organism evidence="2 3">
    <name type="scientific">Nicotiana sylvestris</name>
    <name type="common">Wood tobacco</name>
    <name type="synonym">South American tobacco</name>
    <dbReference type="NCBI Taxonomy" id="4096"/>
    <lineage>
        <taxon>Eukaryota</taxon>
        <taxon>Viridiplantae</taxon>
        <taxon>Streptophyta</taxon>
        <taxon>Embryophyta</taxon>
        <taxon>Tracheophyta</taxon>
        <taxon>Spermatophyta</taxon>
        <taxon>Magnoliopsida</taxon>
        <taxon>eudicotyledons</taxon>
        <taxon>Gunneridae</taxon>
        <taxon>Pentapetalae</taxon>
        <taxon>asterids</taxon>
        <taxon>lamiids</taxon>
        <taxon>Solanales</taxon>
        <taxon>Solanaceae</taxon>
        <taxon>Nicotianoideae</taxon>
        <taxon>Nicotianeae</taxon>
        <taxon>Nicotiana</taxon>
    </lineage>
</organism>
<evidence type="ECO:0000313" key="3">
    <source>
        <dbReference type="RefSeq" id="XP_009761925.1"/>
    </source>
</evidence>
<gene>
    <name evidence="3" type="primary">LOC104214031</name>
</gene>
<evidence type="ECO:0000313" key="2">
    <source>
        <dbReference type="Proteomes" id="UP000189701"/>
    </source>
</evidence>
<protein>
    <submittedName>
        <fullName evidence="3">Uncharacterized protein LOC104214031</fullName>
    </submittedName>
</protein>
<keyword evidence="2" id="KW-1185">Reference proteome</keyword>
<dbReference type="AlphaFoldDB" id="A0A1U7VJB7"/>
<feature type="domain" description="Tf2-1-like SH3-like" evidence="1">
    <location>
        <begin position="66"/>
        <end position="104"/>
    </location>
</feature>
<evidence type="ECO:0000259" key="1">
    <source>
        <dbReference type="Pfam" id="PF24626"/>
    </source>
</evidence>
<reference evidence="3" key="2">
    <citation type="submission" date="2025-08" db="UniProtKB">
        <authorList>
            <consortium name="RefSeq"/>
        </authorList>
    </citation>
    <scope>IDENTIFICATION</scope>
    <source>
        <tissue evidence="3">Leaf</tissue>
    </source>
</reference>
<accession>A0A1U7VJB7</accession>
<dbReference type="PANTHER" id="PTHR46148">
    <property type="entry name" value="CHROMO DOMAIN-CONTAINING PROTEIN"/>
    <property type="match status" value="1"/>
</dbReference>
<dbReference type="Proteomes" id="UP000189701">
    <property type="component" value="Unplaced"/>
</dbReference>
<dbReference type="RefSeq" id="XP_009761925.1">
    <property type="nucleotide sequence ID" value="XM_009763623.1"/>
</dbReference>
<dbReference type="PANTHER" id="PTHR46148:SF52">
    <property type="entry name" value="OS04G0603800 PROTEIN"/>
    <property type="match status" value="1"/>
</dbReference>
<reference evidence="2" key="1">
    <citation type="journal article" date="2013" name="Genome Biol.">
        <title>Reference genomes and transcriptomes of Nicotiana sylvestris and Nicotiana tomentosiformis.</title>
        <authorList>
            <person name="Sierro N."/>
            <person name="Battey J.N."/>
            <person name="Ouadi S."/>
            <person name="Bovet L."/>
            <person name="Goepfert S."/>
            <person name="Bakaher N."/>
            <person name="Peitsch M.C."/>
            <person name="Ivanov N.V."/>
        </authorList>
    </citation>
    <scope>NUCLEOTIDE SEQUENCE [LARGE SCALE GENOMIC DNA]</scope>
</reference>
<name>A0A1U7VJB7_NICSY</name>